<dbReference type="HOGENOM" id="CLU_2842460_0_0_3"/>
<proteinExistence type="predicted"/>
<dbReference type="EMBL" id="CP001344">
    <property type="protein sequence ID" value="ACL44965.1"/>
    <property type="molecule type" value="Genomic_DNA"/>
</dbReference>
<accession>B8HJL2</accession>
<protein>
    <submittedName>
        <fullName evidence="1">Uncharacterized protein</fullName>
    </submittedName>
</protein>
<organism evidence="1">
    <name type="scientific">Cyanothece sp. (strain PCC 7425 / ATCC 29141)</name>
    <dbReference type="NCBI Taxonomy" id="395961"/>
    <lineage>
        <taxon>Bacteria</taxon>
        <taxon>Bacillati</taxon>
        <taxon>Cyanobacteriota</taxon>
        <taxon>Cyanophyceae</taxon>
        <taxon>Gomontiellales</taxon>
        <taxon>Cyanothecaceae</taxon>
        <taxon>Cyanothece</taxon>
    </lineage>
</organism>
<sequence>MSQSPPPSKYVEIMGKRKAILREAYALEDDDPKREELLKEARDLLQEAEELPPPTLEEAYGLMAH</sequence>
<name>B8HJL2_CYAP4</name>
<gene>
    <name evidence="1" type="ordered locus">Cyan7425_2610</name>
</gene>
<dbReference type="KEGG" id="cyn:Cyan7425_2610"/>
<evidence type="ECO:0000313" key="1">
    <source>
        <dbReference type="EMBL" id="ACL44965.1"/>
    </source>
</evidence>
<reference evidence="1" key="1">
    <citation type="submission" date="2009-01" db="EMBL/GenBank/DDBJ databases">
        <title>Complete sequence of chromosome Cyanothece sp. PCC 7425.</title>
        <authorList>
            <consortium name="US DOE Joint Genome Institute"/>
            <person name="Lucas S."/>
            <person name="Copeland A."/>
            <person name="Lapidus A."/>
            <person name="Glavina del Rio T."/>
            <person name="Dalin E."/>
            <person name="Tice H."/>
            <person name="Bruce D."/>
            <person name="Goodwin L."/>
            <person name="Pitluck S."/>
            <person name="Sims D."/>
            <person name="Meineke L."/>
            <person name="Brettin T."/>
            <person name="Detter J.C."/>
            <person name="Han C."/>
            <person name="Larimer F."/>
            <person name="Land M."/>
            <person name="Hauser L."/>
            <person name="Kyrpides N."/>
            <person name="Ovchinnikova G."/>
            <person name="Liberton M."/>
            <person name="Stoeckel J."/>
            <person name="Banerjee A."/>
            <person name="Singh A."/>
            <person name="Page L."/>
            <person name="Sato H."/>
            <person name="Zhao L."/>
            <person name="Sherman L."/>
            <person name="Pakrasi H."/>
            <person name="Richardson P."/>
        </authorList>
    </citation>
    <scope>NUCLEOTIDE SEQUENCE</scope>
    <source>
        <strain evidence="1">PCC 7425</strain>
    </source>
</reference>
<dbReference type="AlphaFoldDB" id="B8HJL2"/>